<sequence>MEIGFYWWKDLNFWHPVVAMGIYDAVVAICKLSISTGCGTRLIYGAHADFYWQGIKLGYPCSCTTLQVQGTYRSF</sequence>
<dbReference type="Proteomes" id="UP000595140">
    <property type="component" value="Unassembled WGS sequence"/>
</dbReference>
<dbReference type="EMBL" id="OOIL02001788">
    <property type="protein sequence ID" value="VFQ78105.1"/>
    <property type="molecule type" value="Genomic_DNA"/>
</dbReference>
<keyword evidence="1" id="KW-0472">Membrane</keyword>
<dbReference type="AlphaFoldDB" id="A0A484LNW5"/>
<evidence type="ECO:0000256" key="1">
    <source>
        <dbReference type="SAM" id="Phobius"/>
    </source>
</evidence>
<keyword evidence="1" id="KW-0812">Transmembrane</keyword>
<evidence type="ECO:0000313" key="2">
    <source>
        <dbReference type="EMBL" id="VFQ78105.1"/>
    </source>
</evidence>
<gene>
    <name evidence="2" type="ORF">CCAM_LOCUS19881</name>
</gene>
<name>A0A484LNW5_9ASTE</name>
<organism evidence="2 3">
    <name type="scientific">Cuscuta campestris</name>
    <dbReference type="NCBI Taxonomy" id="132261"/>
    <lineage>
        <taxon>Eukaryota</taxon>
        <taxon>Viridiplantae</taxon>
        <taxon>Streptophyta</taxon>
        <taxon>Embryophyta</taxon>
        <taxon>Tracheophyta</taxon>
        <taxon>Spermatophyta</taxon>
        <taxon>Magnoliopsida</taxon>
        <taxon>eudicotyledons</taxon>
        <taxon>Gunneridae</taxon>
        <taxon>Pentapetalae</taxon>
        <taxon>asterids</taxon>
        <taxon>lamiids</taxon>
        <taxon>Solanales</taxon>
        <taxon>Convolvulaceae</taxon>
        <taxon>Cuscuteae</taxon>
        <taxon>Cuscuta</taxon>
        <taxon>Cuscuta subgen. Grammica</taxon>
        <taxon>Cuscuta sect. Cleistogrammica</taxon>
    </lineage>
</organism>
<proteinExistence type="predicted"/>
<keyword evidence="3" id="KW-1185">Reference proteome</keyword>
<protein>
    <submittedName>
        <fullName evidence="2">Uncharacterized protein</fullName>
    </submittedName>
</protein>
<feature type="transmembrane region" description="Helical" evidence="1">
    <location>
        <begin position="13"/>
        <end position="34"/>
    </location>
</feature>
<evidence type="ECO:0000313" key="3">
    <source>
        <dbReference type="Proteomes" id="UP000595140"/>
    </source>
</evidence>
<keyword evidence="1" id="KW-1133">Transmembrane helix</keyword>
<accession>A0A484LNW5</accession>
<reference evidence="2 3" key="1">
    <citation type="submission" date="2018-04" db="EMBL/GenBank/DDBJ databases">
        <authorList>
            <person name="Vogel A."/>
        </authorList>
    </citation>
    <scope>NUCLEOTIDE SEQUENCE [LARGE SCALE GENOMIC DNA]</scope>
</reference>